<dbReference type="Gene3D" id="2.60.120.260">
    <property type="entry name" value="Galactose-binding domain-like"/>
    <property type="match status" value="1"/>
</dbReference>
<feature type="domain" description="EGF-like" evidence="7">
    <location>
        <begin position="373"/>
        <end position="410"/>
    </location>
</feature>
<evidence type="ECO:0000256" key="6">
    <source>
        <dbReference type="SAM" id="SignalP"/>
    </source>
</evidence>
<feature type="disulfide bond" evidence="5">
    <location>
        <begin position="381"/>
        <end position="398"/>
    </location>
</feature>
<protein>
    <recommendedName>
        <fullName evidence="11">EGF-like domain-containing protein</fullName>
    </recommendedName>
</protein>
<evidence type="ECO:0000256" key="3">
    <source>
        <dbReference type="ARBA" id="ARBA00022852"/>
    </source>
</evidence>
<dbReference type="GO" id="GO:0005576">
    <property type="term" value="C:extracellular region"/>
    <property type="evidence" value="ECO:0007669"/>
    <property type="project" value="UniProtKB-SubCell"/>
</dbReference>
<proteinExistence type="predicted"/>
<feature type="non-terminal residue" evidence="9">
    <location>
        <position position="1"/>
    </location>
</feature>
<dbReference type="Proteomes" id="UP000663882">
    <property type="component" value="Unassembled WGS sequence"/>
</dbReference>
<keyword evidence="4 5" id="KW-1015">Disulfide bond</keyword>
<comment type="subcellular location">
    <subcellularLocation>
        <location evidence="1">Secreted</location>
    </subcellularLocation>
</comment>
<name>A0A815ICR3_9BILA</name>
<feature type="domain" description="MACPF" evidence="8">
    <location>
        <begin position="49"/>
        <end position="378"/>
    </location>
</feature>
<dbReference type="PANTHER" id="PTHR45742">
    <property type="entry name" value="COMPLEMENT COMPONENT C6"/>
    <property type="match status" value="1"/>
</dbReference>
<dbReference type="PROSITE" id="PS51412">
    <property type="entry name" value="MACPF_2"/>
    <property type="match status" value="1"/>
</dbReference>
<feature type="disulfide bond" evidence="5">
    <location>
        <begin position="400"/>
        <end position="409"/>
    </location>
</feature>
<evidence type="ECO:0000259" key="7">
    <source>
        <dbReference type="PROSITE" id="PS50026"/>
    </source>
</evidence>
<dbReference type="OrthoDB" id="6130531at2759"/>
<feature type="chain" id="PRO_5032752188" description="EGF-like domain-containing protein" evidence="6">
    <location>
        <begin position="27"/>
        <end position="503"/>
    </location>
</feature>
<dbReference type="PANTHER" id="PTHR45742:SF8">
    <property type="entry name" value="FLOCCULATION PROTEIN FLO11"/>
    <property type="match status" value="1"/>
</dbReference>
<dbReference type="PROSITE" id="PS00022">
    <property type="entry name" value="EGF_1"/>
    <property type="match status" value="1"/>
</dbReference>
<keyword evidence="5" id="KW-0245">EGF-like domain</keyword>
<accession>A0A815ICR3</accession>
<sequence length="503" mass="56726">KALGFWRDSVLWLFILIFCVFRSLTAKLTLDDRDKDVHVILSPPPSPSIKGSPISQEDMLQNSNKIGLGYNLLYGSPVCYTGTCQMEAFAQPVFKLSYTRKAQGSCTSKLIPDNVYIDCLPSVEVHAGTEVINTLDQLQRSIMNGIHISADAKIKNASFSYEHSSQTRYMIDNTVQSNTTVLYTSAKVSTIKLSMYEPFMTLSDQFRHAILNIPCCNYPITEVEKYIYEFIFNYYGFTFVTQLMLGGISQQNLFINNNELINIENRGYQKSQEAKIHFFLSLGMKRSEFFNQTRHNEFMRYVTKSYATTLGGDSSIHQSFPEWSKTVSSNPVVTKLSVKYLFDLLNKKRFPDDPNIAKKKQLVEKALDKYIQNPVFCYSSCSGHGLCEPSNYFQFGMCKCYSGWVGVDCSIALPASNTLSGTLCGLHKATKCGGYTLVACESSNNLCLEPNHRCVHHPRCHNRPVCYPVPSFNRQLCPPIATMNTTTTSTIPTTTTTQQLCKH</sequence>
<feature type="disulfide bond" evidence="5">
    <location>
        <begin position="377"/>
        <end position="387"/>
    </location>
</feature>
<evidence type="ECO:0000256" key="4">
    <source>
        <dbReference type="ARBA" id="ARBA00023157"/>
    </source>
</evidence>
<keyword evidence="2" id="KW-0964">Secreted</keyword>
<dbReference type="SMART" id="SM00457">
    <property type="entry name" value="MACPF"/>
    <property type="match status" value="1"/>
</dbReference>
<dbReference type="AlphaFoldDB" id="A0A815ICR3"/>
<evidence type="ECO:0000259" key="8">
    <source>
        <dbReference type="PROSITE" id="PS51412"/>
    </source>
</evidence>
<keyword evidence="6" id="KW-0732">Signal</keyword>
<evidence type="ECO:0000313" key="10">
    <source>
        <dbReference type="Proteomes" id="UP000663882"/>
    </source>
</evidence>
<dbReference type="PROSITE" id="PS50026">
    <property type="entry name" value="EGF_3"/>
    <property type="match status" value="1"/>
</dbReference>
<evidence type="ECO:0008006" key="11">
    <source>
        <dbReference type="Google" id="ProtNLM"/>
    </source>
</evidence>
<comment type="caution">
    <text evidence="9">The sequence shown here is derived from an EMBL/GenBank/DDBJ whole genome shotgun (WGS) entry which is preliminary data.</text>
</comment>
<evidence type="ECO:0000256" key="2">
    <source>
        <dbReference type="ARBA" id="ARBA00022525"/>
    </source>
</evidence>
<dbReference type="EMBL" id="CAJNOO010004010">
    <property type="protein sequence ID" value="CAF1364328.1"/>
    <property type="molecule type" value="Genomic_DNA"/>
</dbReference>
<evidence type="ECO:0000256" key="1">
    <source>
        <dbReference type="ARBA" id="ARBA00004613"/>
    </source>
</evidence>
<reference evidence="9" key="1">
    <citation type="submission" date="2021-02" db="EMBL/GenBank/DDBJ databases">
        <authorList>
            <person name="Nowell W R."/>
        </authorList>
    </citation>
    <scope>NUCLEOTIDE SEQUENCE</scope>
</reference>
<dbReference type="PROSITE" id="PS01186">
    <property type="entry name" value="EGF_2"/>
    <property type="match status" value="1"/>
</dbReference>
<dbReference type="Pfam" id="PF01823">
    <property type="entry name" value="MACPF"/>
    <property type="match status" value="1"/>
</dbReference>
<feature type="signal peptide" evidence="6">
    <location>
        <begin position="1"/>
        <end position="26"/>
    </location>
</feature>
<dbReference type="GO" id="GO:0031640">
    <property type="term" value="P:killing of cells of another organism"/>
    <property type="evidence" value="ECO:0007669"/>
    <property type="project" value="UniProtKB-KW"/>
</dbReference>
<dbReference type="InterPro" id="IPR020864">
    <property type="entry name" value="MACPF"/>
</dbReference>
<organism evidence="9 10">
    <name type="scientific">Rotaria sordida</name>
    <dbReference type="NCBI Taxonomy" id="392033"/>
    <lineage>
        <taxon>Eukaryota</taxon>
        <taxon>Metazoa</taxon>
        <taxon>Spiralia</taxon>
        <taxon>Gnathifera</taxon>
        <taxon>Rotifera</taxon>
        <taxon>Eurotatoria</taxon>
        <taxon>Bdelloidea</taxon>
        <taxon>Philodinida</taxon>
        <taxon>Philodinidae</taxon>
        <taxon>Rotaria</taxon>
    </lineage>
</organism>
<evidence type="ECO:0000256" key="5">
    <source>
        <dbReference type="PROSITE-ProRule" id="PRU00076"/>
    </source>
</evidence>
<keyword evidence="3" id="KW-0204">Cytolysis</keyword>
<dbReference type="InterPro" id="IPR000742">
    <property type="entry name" value="EGF"/>
</dbReference>
<gene>
    <name evidence="9" type="ORF">RFH988_LOCUS32996</name>
</gene>
<evidence type="ECO:0000313" key="9">
    <source>
        <dbReference type="EMBL" id="CAF1364328.1"/>
    </source>
</evidence>